<keyword evidence="2" id="KW-1185">Reference proteome</keyword>
<proteinExistence type="predicted"/>
<dbReference type="Gene3D" id="3.80.10.10">
    <property type="entry name" value="Ribonuclease Inhibitor"/>
    <property type="match status" value="1"/>
</dbReference>
<name>A0AAW0AAX5_9AGAR</name>
<dbReference type="AlphaFoldDB" id="A0AAW0AAX5"/>
<reference evidence="1 2" key="1">
    <citation type="journal article" date="2024" name="J Genomics">
        <title>Draft genome sequencing and assembly of Favolaschia claudopus CIRM-BRFM 2984 isolated from oak limbs.</title>
        <authorList>
            <person name="Navarro D."/>
            <person name="Drula E."/>
            <person name="Chaduli D."/>
            <person name="Cazenave R."/>
            <person name="Ahrendt S."/>
            <person name="Wang J."/>
            <person name="Lipzen A."/>
            <person name="Daum C."/>
            <person name="Barry K."/>
            <person name="Grigoriev I.V."/>
            <person name="Favel A."/>
            <person name="Rosso M.N."/>
            <person name="Martin F."/>
        </authorList>
    </citation>
    <scope>NUCLEOTIDE SEQUENCE [LARGE SCALE GENOMIC DNA]</scope>
    <source>
        <strain evidence="1 2">CIRM-BRFM 2984</strain>
    </source>
</reference>
<evidence type="ECO:0000313" key="2">
    <source>
        <dbReference type="Proteomes" id="UP001362999"/>
    </source>
</evidence>
<accession>A0AAW0AAX5</accession>
<sequence>MTTFYWTIPPRPPSPVSSTVDVTPLLRNNHVPCDFEIPYIHDILSTGQFEVDDLNIQIGHVVVVLARLVRKRDAALENIRQHRAIISPVRRLPAELVCEIASLSVARDRRPPWCLAQICRSWRSFVLGSSVLWTDIHIPSSVRPLDRMFHTLLARSGSAPLKVCWAPRPLGSPLHQVGVDVPDAKCVRLVVAQSPRWRSLRLDFTAGIGLLRWLSRASGNLGALQICEVIDKERDETPRSPASHPLLKDSSWPRELDAALAAIFSSPSNVRNITFSNWQHASFPPDFAPNWRQLTHYSGPITRAQLGALAHAPLVCLAVRCAGPKPESIPPVLLSNLRHLCVQDTEVLLHIQAPILEVLTCQHRCHAASSLQVLAFVKASGNSLRKIVLRQSDTPGLVPVLECLSNLTHLLIEDHGNVPDAALFRALGASPLCPKLSTFVYGFRTMFDVGPILHLAKSPVRPLRHVRFFAGCNRYRSGALDRCPSNVEKEVESLRNTTSVDIAFLPFDKAMKLLQKEEFWL</sequence>
<evidence type="ECO:0000313" key="1">
    <source>
        <dbReference type="EMBL" id="KAK7006137.1"/>
    </source>
</evidence>
<gene>
    <name evidence="1" type="ORF">R3P38DRAFT_1701324</name>
</gene>
<organism evidence="1 2">
    <name type="scientific">Favolaschia claudopus</name>
    <dbReference type="NCBI Taxonomy" id="2862362"/>
    <lineage>
        <taxon>Eukaryota</taxon>
        <taxon>Fungi</taxon>
        <taxon>Dikarya</taxon>
        <taxon>Basidiomycota</taxon>
        <taxon>Agaricomycotina</taxon>
        <taxon>Agaricomycetes</taxon>
        <taxon>Agaricomycetidae</taxon>
        <taxon>Agaricales</taxon>
        <taxon>Marasmiineae</taxon>
        <taxon>Mycenaceae</taxon>
        <taxon>Favolaschia</taxon>
    </lineage>
</organism>
<protein>
    <recommendedName>
        <fullName evidence="3">F-box domain-containing protein</fullName>
    </recommendedName>
</protein>
<dbReference type="Proteomes" id="UP001362999">
    <property type="component" value="Unassembled WGS sequence"/>
</dbReference>
<evidence type="ECO:0008006" key="3">
    <source>
        <dbReference type="Google" id="ProtNLM"/>
    </source>
</evidence>
<dbReference type="InterPro" id="IPR032675">
    <property type="entry name" value="LRR_dom_sf"/>
</dbReference>
<comment type="caution">
    <text evidence="1">The sequence shown here is derived from an EMBL/GenBank/DDBJ whole genome shotgun (WGS) entry which is preliminary data.</text>
</comment>
<dbReference type="EMBL" id="JAWWNJ010000076">
    <property type="protein sequence ID" value="KAK7006137.1"/>
    <property type="molecule type" value="Genomic_DNA"/>
</dbReference>